<sequence length="758" mass="80305">MGPGNVVASASDSAAGPGPDYARLALREQSSIGPAARLARADALDAWLRRLMPDGVAGVALVAVGGLGRRECTPHGDLDLILVHAGVPRVDELAASLWYPIWDARMGLDHSTRTVAESLDAAHDDVKVALGLLDARHIAGDPALSAQLSRAAVDQWRRTARRQLLRLRELVEERHAAHGELAYLLEGDVKEAAGGLRDVGVLRGIGVAGVADALPPQVRAAATRLLDVRDALHVSIGRRNDRLRAQERLQVAELLGLADGDTLLRRIGLDARAVSWSLTDAWRSVQRWTAAGSRHGDPRTREAVAVRRPIARDVVAADGEIVLARAAVGPHPDPSLSLRVAAAAAQHQMPIARATLEWLARFCPPLPTPWPASARTALLTLLGAGTGLVAAWEACDRFGLTSAWLPQWTRLRGTPQHHPVHRFTLDRHLVQAAANAATWSREVARPDLLVLGALLHDVGKGLPGDHSEVGAELAREIATAIGLPAADVDTIAALVRYHLVLPDTATRRDLDDPATINYVAKLVGDTGTLELLQMLARADAQATGPAAWSAWKSKLIDDLCVRVRKVLGGGQLPEPTPPDPALLAGPLPVVQVADDWVALAAHDRVGLLAAVAGCLATHKLEIVAAGTSTIGERAIIECAVNNRYGAPPDRELLAADLRRVGLDQLPLPRRLGSAGGRKPVTGAEPRVIWGEATGATLLELRATDSPGLLYRVTSALAELGVDVRTARVSTLGADVVDAFYLVGDIDRDTVEAAVLAAA</sequence>
<organism evidence="10 11">
    <name type="scientific">Catellatospora chokoriensis</name>
    <dbReference type="NCBI Taxonomy" id="310353"/>
    <lineage>
        <taxon>Bacteria</taxon>
        <taxon>Bacillati</taxon>
        <taxon>Actinomycetota</taxon>
        <taxon>Actinomycetes</taxon>
        <taxon>Micromonosporales</taxon>
        <taxon>Micromonosporaceae</taxon>
        <taxon>Catellatospora</taxon>
    </lineage>
</organism>
<reference evidence="10 11" key="1">
    <citation type="submission" date="2021-01" db="EMBL/GenBank/DDBJ databases">
        <title>Whole genome shotgun sequence of Catellatospora chokoriensis NBRC 107358.</title>
        <authorList>
            <person name="Komaki H."/>
            <person name="Tamura T."/>
        </authorList>
    </citation>
    <scope>NUCLEOTIDE SEQUENCE [LARGE SCALE GENOMIC DNA]</scope>
    <source>
        <strain evidence="10 11">NBRC 107358</strain>
    </source>
</reference>
<dbReference type="PANTHER" id="PTHR47320">
    <property type="entry name" value="BIFUNCTIONAL URIDYLYLTRANSFERASE/URIDYLYL-REMOVING ENZYME"/>
    <property type="match status" value="1"/>
</dbReference>
<dbReference type="InterPro" id="IPR043519">
    <property type="entry name" value="NT_sf"/>
</dbReference>
<comment type="domain">
    <text evidence="7">Has four distinct domains: an N-terminal nucleotidyltransferase (NT) domain responsible for UTase activity, a central HD domain that encodes UR activity, and two C-terminal ACT domains that seem to have a role in glutamine sensing.</text>
</comment>
<evidence type="ECO:0000256" key="6">
    <source>
        <dbReference type="ARBA" id="ARBA00023268"/>
    </source>
</evidence>
<dbReference type="EMBL" id="BONG01000047">
    <property type="protein sequence ID" value="GIF92569.1"/>
    <property type="molecule type" value="Genomic_DNA"/>
</dbReference>
<feature type="domain" description="HD" evidence="9">
    <location>
        <begin position="425"/>
        <end position="532"/>
    </location>
</feature>
<dbReference type="Pfam" id="PF01966">
    <property type="entry name" value="HD"/>
    <property type="match status" value="1"/>
</dbReference>
<comment type="caution">
    <text evidence="7">Lacks conserved residue(s) required for the propagation of feature annotation.</text>
</comment>
<keyword evidence="6 7" id="KW-0511">Multifunctional enzyme</keyword>
<dbReference type="CDD" id="cd04899">
    <property type="entry name" value="ACT_ACR-UUR-like_2"/>
    <property type="match status" value="1"/>
</dbReference>
<comment type="catalytic activity">
    <reaction evidence="7">
        <text>[protein-PII]-uridylyl-L-tyrosine + H2O = [protein-PII]-L-tyrosine + UMP + H(+)</text>
        <dbReference type="Rhea" id="RHEA:48600"/>
        <dbReference type="Rhea" id="RHEA-COMP:12147"/>
        <dbReference type="Rhea" id="RHEA-COMP:12148"/>
        <dbReference type="ChEBI" id="CHEBI:15377"/>
        <dbReference type="ChEBI" id="CHEBI:15378"/>
        <dbReference type="ChEBI" id="CHEBI:46858"/>
        <dbReference type="ChEBI" id="CHEBI:57865"/>
        <dbReference type="ChEBI" id="CHEBI:90602"/>
    </reaction>
</comment>
<dbReference type="Pfam" id="PF08335">
    <property type="entry name" value="GlnD_UR_UTase"/>
    <property type="match status" value="1"/>
</dbReference>
<dbReference type="InterPro" id="IPR013546">
    <property type="entry name" value="PII_UdlTrfase/GS_AdlTrfase"/>
</dbReference>
<dbReference type="Gene3D" id="1.10.3090.10">
    <property type="entry name" value="cca-adding enzyme, domain 2"/>
    <property type="match status" value="1"/>
</dbReference>
<dbReference type="PROSITE" id="PS51831">
    <property type="entry name" value="HD"/>
    <property type="match status" value="1"/>
</dbReference>
<dbReference type="SUPFAM" id="SSF55021">
    <property type="entry name" value="ACT-like"/>
    <property type="match status" value="2"/>
</dbReference>
<dbReference type="InterPro" id="IPR002912">
    <property type="entry name" value="ACT_dom"/>
</dbReference>
<dbReference type="Proteomes" id="UP000619293">
    <property type="component" value="Unassembled WGS sequence"/>
</dbReference>
<proteinExistence type="inferred from homology"/>
<accession>A0A8J3KAQ4</accession>
<comment type="cofactor">
    <cofactor evidence="7">
        <name>Mg(2+)</name>
        <dbReference type="ChEBI" id="CHEBI:18420"/>
    </cofactor>
</comment>
<evidence type="ECO:0000256" key="1">
    <source>
        <dbReference type="ARBA" id="ARBA00022679"/>
    </source>
</evidence>
<comment type="caution">
    <text evidence="10">The sequence shown here is derived from an EMBL/GenBank/DDBJ whole genome shotgun (WGS) entry which is preliminary data.</text>
</comment>
<dbReference type="PANTHER" id="PTHR47320:SF1">
    <property type="entry name" value="BIFUNCTIONAL URIDYLYLTRANSFERASE_URIDYLYL-REMOVING ENZYME"/>
    <property type="match status" value="1"/>
</dbReference>
<gene>
    <name evidence="7 10" type="primary">glnD</name>
    <name evidence="10" type="ORF">Cch02nite_60130</name>
</gene>
<keyword evidence="5 7" id="KW-0460">Magnesium</keyword>
<comment type="activity regulation">
    <text evidence="7">Uridylyltransferase (UTase) activity is inhibited by glutamine, while glutamine activates uridylyl-removing (UR) activity.</text>
</comment>
<evidence type="ECO:0000256" key="3">
    <source>
        <dbReference type="ARBA" id="ARBA00022737"/>
    </source>
</evidence>
<evidence type="ECO:0000259" key="9">
    <source>
        <dbReference type="PROSITE" id="PS51831"/>
    </source>
</evidence>
<evidence type="ECO:0000259" key="8">
    <source>
        <dbReference type="PROSITE" id="PS51671"/>
    </source>
</evidence>
<dbReference type="NCBIfam" id="NF002895">
    <property type="entry name" value="PRK03381.1"/>
    <property type="match status" value="1"/>
</dbReference>
<dbReference type="CDD" id="cd00077">
    <property type="entry name" value="HDc"/>
    <property type="match status" value="1"/>
</dbReference>
<dbReference type="Gene3D" id="3.30.70.260">
    <property type="match status" value="1"/>
</dbReference>
<evidence type="ECO:0000256" key="7">
    <source>
        <dbReference type="HAMAP-Rule" id="MF_00277"/>
    </source>
</evidence>
<evidence type="ECO:0000256" key="4">
    <source>
        <dbReference type="ARBA" id="ARBA00022801"/>
    </source>
</evidence>
<keyword evidence="11" id="KW-1185">Reference proteome</keyword>
<dbReference type="HAMAP" id="MF_00277">
    <property type="entry name" value="PII_uridylyl_transf"/>
    <property type="match status" value="1"/>
</dbReference>
<evidence type="ECO:0000256" key="2">
    <source>
        <dbReference type="ARBA" id="ARBA00022695"/>
    </source>
</evidence>
<feature type="region of interest" description="Uridylyltransferase" evidence="7">
    <location>
        <begin position="1"/>
        <end position="309"/>
    </location>
</feature>
<evidence type="ECO:0000313" key="11">
    <source>
        <dbReference type="Proteomes" id="UP000619293"/>
    </source>
</evidence>
<keyword evidence="1 7" id="KW-0808">Transferase</keyword>
<name>A0A8J3KAQ4_9ACTN</name>
<dbReference type="GO" id="GO:0008081">
    <property type="term" value="F:phosphoric diester hydrolase activity"/>
    <property type="evidence" value="ECO:0007669"/>
    <property type="project" value="UniProtKB-UniRule"/>
</dbReference>
<dbReference type="SUPFAM" id="SSF81301">
    <property type="entry name" value="Nucleotidyltransferase"/>
    <property type="match status" value="1"/>
</dbReference>
<dbReference type="InterPro" id="IPR006674">
    <property type="entry name" value="HD_domain"/>
</dbReference>
<comment type="catalytic activity">
    <reaction evidence="7">
        <text>[protein-PII]-L-tyrosine + UTP = [protein-PII]-uridylyl-L-tyrosine + diphosphate</text>
        <dbReference type="Rhea" id="RHEA:13673"/>
        <dbReference type="Rhea" id="RHEA-COMP:12147"/>
        <dbReference type="Rhea" id="RHEA-COMP:12148"/>
        <dbReference type="ChEBI" id="CHEBI:33019"/>
        <dbReference type="ChEBI" id="CHEBI:46398"/>
        <dbReference type="ChEBI" id="CHEBI:46858"/>
        <dbReference type="ChEBI" id="CHEBI:90602"/>
        <dbReference type="EC" id="2.7.7.59"/>
    </reaction>
</comment>
<feature type="domain" description="ACT" evidence="8">
    <location>
        <begin position="697"/>
        <end position="758"/>
    </location>
</feature>
<dbReference type="PROSITE" id="PS51671">
    <property type="entry name" value="ACT"/>
    <property type="match status" value="2"/>
</dbReference>
<dbReference type="Pfam" id="PF01842">
    <property type="entry name" value="ACT"/>
    <property type="match status" value="1"/>
</dbReference>
<feature type="domain" description="ACT" evidence="8">
    <location>
        <begin position="596"/>
        <end position="672"/>
    </location>
</feature>
<evidence type="ECO:0000313" key="10">
    <source>
        <dbReference type="EMBL" id="GIF92569.1"/>
    </source>
</evidence>
<dbReference type="GO" id="GO:0006808">
    <property type="term" value="P:regulation of nitrogen utilization"/>
    <property type="evidence" value="ECO:0007669"/>
    <property type="project" value="UniProtKB-UniRule"/>
</dbReference>
<protein>
    <recommendedName>
        <fullName evidence="7">Bifunctional uridylyltransferase/uridylyl-removing enzyme</fullName>
        <shortName evidence="7">UTase/UR</shortName>
    </recommendedName>
    <alternativeName>
        <fullName evidence="7">Bifunctional [protein-PII] modification enzyme</fullName>
    </alternativeName>
    <alternativeName>
        <fullName evidence="7">Bifunctional nitrogen sensor protein</fullName>
    </alternativeName>
    <domain>
        <recommendedName>
            <fullName evidence="7">[Protein-PII] uridylyltransferase</fullName>
            <shortName evidence="7">PII uridylyltransferase</shortName>
            <shortName evidence="7">UTase</shortName>
            <ecNumber evidence="7">2.7.7.59</ecNumber>
        </recommendedName>
    </domain>
    <domain>
        <recommendedName>
            <fullName evidence="7">[Protein-PII]-UMP uridylyl-removing enzyme</fullName>
            <shortName evidence="7">UR</shortName>
            <ecNumber evidence="7">3.1.4.-</ecNumber>
        </recommendedName>
    </domain>
</protein>
<dbReference type="GO" id="GO:0008773">
    <property type="term" value="F:[protein-PII] uridylyltransferase activity"/>
    <property type="evidence" value="ECO:0007669"/>
    <property type="project" value="UniProtKB-UniRule"/>
</dbReference>
<keyword evidence="4 7" id="KW-0378">Hydrolase</keyword>
<comment type="function">
    <text evidence="7">Modifies, by uridylylation and deuridylylation, the PII regulatory proteins (GlnB and homologs), in response to the nitrogen status of the cell that GlnD senses through the glutamine level. Under low glutamine levels, catalyzes the conversion of the PII proteins and UTP to PII-UMP and PPi, while under higher glutamine levels, GlnD hydrolyzes PII-UMP to PII and UMP (deuridylylation). Thus, controls uridylylation state and activity of the PII proteins, and plays an important role in the regulation of nitrogen metabolism.</text>
</comment>
<dbReference type="RefSeq" id="WP_191843539.1">
    <property type="nucleotide sequence ID" value="NZ_BAAALB010000018.1"/>
</dbReference>
<dbReference type="CDD" id="cd05401">
    <property type="entry name" value="NT_GlnE_GlnD_like"/>
    <property type="match status" value="1"/>
</dbReference>
<dbReference type="AlphaFoldDB" id="A0A8J3KAQ4"/>
<dbReference type="InterPro" id="IPR045865">
    <property type="entry name" value="ACT-like_dom_sf"/>
</dbReference>
<dbReference type="EC" id="2.7.7.59" evidence="7"/>
<dbReference type="SMART" id="SM00471">
    <property type="entry name" value="HDc"/>
    <property type="match status" value="1"/>
</dbReference>
<dbReference type="InterPro" id="IPR003607">
    <property type="entry name" value="HD/PDEase_dom"/>
</dbReference>
<evidence type="ECO:0000256" key="5">
    <source>
        <dbReference type="ARBA" id="ARBA00022842"/>
    </source>
</evidence>
<dbReference type="InterPro" id="IPR010043">
    <property type="entry name" value="UTase/UR"/>
</dbReference>
<keyword evidence="3" id="KW-0677">Repeat</keyword>
<dbReference type="SUPFAM" id="SSF109604">
    <property type="entry name" value="HD-domain/PDEase-like"/>
    <property type="match status" value="1"/>
</dbReference>
<dbReference type="EC" id="3.1.4.-" evidence="7"/>
<keyword evidence="2 7" id="KW-0548">Nucleotidyltransferase</keyword>
<comment type="similarity">
    <text evidence="7">Belongs to the GlnD family.</text>
</comment>